<name>A0A3E3E4U8_9FIRM</name>
<evidence type="ECO:0000313" key="2">
    <source>
        <dbReference type="Proteomes" id="UP000261032"/>
    </source>
</evidence>
<dbReference type="Proteomes" id="UP000261032">
    <property type="component" value="Unassembled WGS sequence"/>
</dbReference>
<proteinExistence type="predicted"/>
<sequence length="69" mass="8528">MESKELKEILHNMKEDVIYHFGRFTIEKHHNKFIFRNFLDNKHDFNDYVTKKDENSAVKFFLKCQNNFD</sequence>
<gene>
    <name evidence="1" type="ORF">DXB93_18985</name>
</gene>
<dbReference type="EMBL" id="QUSL01000079">
    <property type="protein sequence ID" value="RGD76219.1"/>
    <property type="molecule type" value="Genomic_DNA"/>
</dbReference>
<organism evidence="1 2">
    <name type="scientific">Thomasclavelia ramosa</name>
    <dbReference type="NCBI Taxonomy" id="1547"/>
    <lineage>
        <taxon>Bacteria</taxon>
        <taxon>Bacillati</taxon>
        <taxon>Bacillota</taxon>
        <taxon>Erysipelotrichia</taxon>
        <taxon>Erysipelotrichales</taxon>
        <taxon>Coprobacillaceae</taxon>
        <taxon>Thomasclavelia</taxon>
    </lineage>
</organism>
<dbReference type="RefSeq" id="WP_117582721.1">
    <property type="nucleotide sequence ID" value="NZ_QUSL01000079.1"/>
</dbReference>
<dbReference type="AlphaFoldDB" id="A0A3E3E4U8"/>
<evidence type="ECO:0000313" key="1">
    <source>
        <dbReference type="EMBL" id="RGD76219.1"/>
    </source>
</evidence>
<accession>A0A3E3E4U8</accession>
<reference evidence="1 2" key="1">
    <citation type="submission" date="2018-08" db="EMBL/GenBank/DDBJ databases">
        <title>A genome reference for cultivated species of the human gut microbiota.</title>
        <authorList>
            <person name="Zou Y."/>
            <person name="Xue W."/>
            <person name="Luo G."/>
        </authorList>
    </citation>
    <scope>NUCLEOTIDE SEQUENCE [LARGE SCALE GENOMIC DNA]</scope>
    <source>
        <strain evidence="1 2">OM06-4</strain>
    </source>
</reference>
<protein>
    <submittedName>
        <fullName evidence="1">Uncharacterized protein</fullName>
    </submittedName>
</protein>
<comment type="caution">
    <text evidence="1">The sequence shown here is derived from an EMBL/GenBank/DDBJ whole genome shotgun (WGS) entry which is preliminary data.</text>
</comment>